<evidence type="ECO:0000313" key="2">
    <source>
        <dbReference type="WBParaSite" id="RSKR_0000705800.1"/>
    </source>
</evidence>
<accession>A0AC35U389</accession>
<reference evidence="2" key="1">
    <citation type="submission" date="2016-11" db="UniProtKB">
        <authorList>
            <consortium name="WormBaseParasite"/>
        </authorList>
    </citation>
    <scope>IDENTIFICATION</scope>
    <source>
        <strain evidence="2">KR3021</strain>
    </source>
</reference>
<sequence length="1175" mass="133416">MIQDIYGPDNSEKQELQIKIVYIIKNEKDHARRKAMCDFLFKLEEKFKIKQAKELDSIKMDSHNSDIEVLYVHKGRVPILSLDDIGYDEVKDSKNRLINDYVPEESSSSKQPSPINKPIKRKSSLVDSESSQSKKKLPLDKSENVPTIKKVKNVQFDLAVEQSESLEKSSLVTQADDCAYLFGPRLDLSPQNPLTEKKPNNKIVDLREQMAEKSNNCEVDIIHNTQINNGNMLPTQYLNDNLYLGQEQQIFTQFGINPHTHIGHYMIDGQSAMEVEEENELDENGFYIIKKTEPKIEQEEDYCLNRLFQTQAVNDDGRQSLFSETQEVNEEGLGYFGTQLFQSQHPQSSDYAAKNLFATQAMDFSTDSHEHCQNNQFLATQKNNCGMTNYAFLNTQMPNAQFKMPQLPGKKNNKTNKNTVPAQLFGVKSKTIFDNSSEQSSSILTQESYQVPIDVIKMEDVDNEMAVLELNKTPNMDMEVNSTSGGKSPPKKVTPLIIYKSSRIVAKKSKVTKVNPVEYNHQPIKEDPSLCIDMSYCRNMGNGEFTFDASQQIPTQTKSKIQLEKELELIQYIDPSRVFSKFDAYDATFDYLSCNQKQYSEVLSSHGKLNFANTAIHVNELVAPRKSKGRLSNTFDNDMDELVSMIKPRKLCRLVRSFIVEKQINVNQFDKFGLTPLHYAVINDRLDIVKLLLNEFNHHPAPHGGFDAKTPLHLAIGKKKSAIAKELLARELTDVEAKDIFGMSPNLFRGMFFYVDNATVQLENIVAYYHWIQIGQGELIRTSAEGFKLEYVTGKEVDKTQGFRLNFYHLPKTIEDISHVDKSITAIIWNELKSLATQPESHHHTNSGSSCPIKIISPRARQLPENEGQMDLIHSDGIVDSQVLGLANKKCHILFIGAPGEIVQLSFTKFNLQVGVGEGNGTYNKGCQDNDHVTVHVLISSRMSKISDFCHSQEPPQLMSPKNVITLEYVPKDSDVLRSQSPNHGFQLRYRFFENYAQSTKMISTTASTKKCLFTFNMSTALTGSIESINHPGFYPRNLECEYIFIGQENYIVAIHFDYFEIEGLKGCEDSTQSDYVLFSNYKTVDRTIRRFCGVKPPNAVIMSESNYFRMLFKTNDIFDATGFYAQYQFLNTQTTSARIKFSAGASSGSKVNLTNCAYLGVISFILNNILHRIL</sequence>
<name>A0AC35U389_9BILA</name>
<proteinExistence type="predicted"/>
<dbReference type="WBParaSite" id="RSKR_0000705800.1">
    <property type="protein sequence ID" value="RSKR_0000705800.1"/>
    <property type="gene ID" value="RSKR_0000705800"/>
</dbReference>
<organism evidence="1 2">
    <name type="scientific">Rhabditophanes sp. KR3021</name>
    <dbReference type="NCBI Taxonomy" id="114890"/>
    <lineage>
        <taxon>Eukaryota</taxon>
        <taxon>Metazoa</taxon>
        <taxon>Ecdysozoa</taxon>
        <taxon>Nematoda</taxon>
        <taxon>Chromadorea</taxon>
        <taxon>Rhabditida</taxon>
        <taxon>Tylenchina</taxon>
        <taxon>Panagrolaimomorpha</taxon>
        <taxon>Strongyloidoidea</taxon>
        <taxon>Alloionematidae</taxon>
        <taxon>Rhabditophanes</taxon>
    </lineage>
</organism>
<dbReference type="Proteomes" id="UP000095286">
    <property type="component" value="Unplaced"/>
</dbReference>
<protein>
    <submittedName>
        <fullName evidence="2">CUB domain-containing protein</fullName>
    </submittedName>
</protein>
<evidence type="ECO:0000313" key="1">
    <source>
        <dbReference type="Proteomes" id="UP000095286"/>
    </source>
</evidence>